<sequence length="470" mass="53301">SYDDEPFPGYRRITPENWNHRGEDAATDETFLSDYRTGNASLRKGMNNLEEDCFSKSTRNSLGDAKSLPSSCSNKCRQQQPTPVESSDAVSRNGRKSNTVVPLTDSHSSPHPQSRKSGLSWLFPKMKRKNSNKNTAARTTDEASSVIFSDSGILSVEMLKRELIESNKRRDAALTEVSEMKSSLGDLTQKLEYVESYCEELKKALRQAVQVKISNSKNKSMEGEEEEIMPVTGEVMEEGFLQVVSEARLSVKQLCKALLGQINETDYSLVENLNSLLQPYRLELSSSKYSKAVSYHLEAIINQNLYQDFENCIYQNGGAAKLLNPPNLRHARFQAFVALRDLSWNEVLRKGTKYYSEEFSRFCDQKMSGLIATLRWRRPWPEKLLEAFFMAAKCLWLLHLLAFSFDRPVGILRVRQNAAFDGDYMEDVFSGRHKQQQQGGGGGRVKVMVVPGFYVFDRVLKCKVVCGYKS</sequence>
<accession>S8D4H4</accession>
<dbReference type="EMBL" id="AUSU01010099">
    <property type="protein sequence ID" value="EPS57563.1"/>
    <property type="molecule type" value="Genomic_DNA"/>
</dbReference>
<dbReference type="AlphaFoldDB" id="S8D4H4"/>
<evidence type="ECO:0000313" key="4">
    <source>
        <dbReference type="Proteomes" id="UP000015453"/>
    </source>
</evidence>
<feature type="non-terminal residue" evidence="3">
    <location>
        <position position="1"/>
    </location>
</feature>
<name>S8D4H4_9LAMI</name>
<keyword evidence="4" id="KW-1185">Reference proteome</keyword>
<protein>
    <recommendedName>
        <fullName evidence="2">GIL1/IRKI C-terminal domain-containing protein</fullName>
    </recommendedName>
</protein>
<dbReference type="Pfam" id="PF24994">
    <property type="entry name" value="GIL1_IRKI_C"/>
    <property type="match status" value="1"/>
</dbReference>
<feature type="region of interest" description="Disordered" evidence="1">
    <location>
        <begin position="56"/>
        <end position="120"/>
    </location>
</feature>
<feature type="non-terminal residue" evidence="3">
    <location>
        <position position="470"/>
    </location>
</feature>
<feature type="region of interest" description="Disordered" evidence="1">
    <location>
        <begin position="1"/>
        <end position="33"/>
    </location>
</feature>
<gene>
    <name evidence="3" type="ORF">M569_17253</name>
</gene>
<feature type="domain" description="GIL1/IRKI C-terminal" evidence="2">
    <location>
        <begin position="411"/>
        <end position="464"/>
    </location>
</feature>
<evidence type="ECO:0000259" key="2">
    <source>
        <dbReference type="Pfam" id="PF24994"/>
    </source>
</evidence>
<dbReference type="OrthoDB" id="785851at2759"/>
<dbReference type="Proteomes" id="UP000015453">
    <property type="component" value="Unassembled WGS sequence"/>
</dbReference>
<dbReference type="InterPro" id="IPR042316">
    <property type="entry name" value="IRKI-like"/>
</dbReference>
<organism evidence="3 4">
    <name type="scientific">Genlisea aurea</name>
    <dbReference type="NCBI Taxonomy" id="192259"/>
    <lineage>
        <taxon>Eukaryota</taxon>
        <taxon>Viridiplantae</taxon>
        <taxon>Streptophyta</taxon>
        <taxon>Embryophyta</taxon>
        <taxon>Tracheophyta</taxon>
        <taxon>Spermatophyta</taxon>
        <taxon>Magnoliopsida</taxon>
        <taxon>eudicotyledons</taxon>
        <taxon>Gunneridae</taxon>
        <taxon>Pentapetalae</taxon>
        <taxon>asterids</taxon>
        <taxon>lamiids</taxon>
        <taxon>Lamiales</taxon>
        <taxon>Lentibulariaceae</taxon>
        <taxon>Genlisea</taxon>
    </lineage>
</organism>
<comment type="caution">
    <text evidence="3">The sequence shown here is derived from an EMBL/GenBank/DDBJ whole genome shotgun (WGS) entry which is preliminary data.</text>
</comment>
<proteinExistence type="predicted"/>
<dbReference type="InterPro" id="IPR056813">
    <property type="entry name" value="GIL1_IRKI_C"/>
</dbReference>
<evidence type="ECO:0000256" key="1">
    <source>
        <dbReference type="SAM" id="MobiDB-lite"/>
    </source>
</evidence>
<dbReference type="PANTHER" id="PTHR31029:SF3">
    <property type="entry name" value="IRK-INTERACTING PROTEIN"/>
    <property type="match status" value="1"/>
</dbReference>
<dbReference type="PANTHER" id="PTHR31029">
    <property type="entry name" value="CYCLIN-DEPENDENT KINASE-LIKE PROTEIN"/>
    <property type="match status" value="1"/>
</dbReference>
<reference evidence="3 4" key="1">
    <citation type="journal article" date="2013" name="BMC Genomics">
        <title>The miniature genome of a carnivorous plant Genlisea aurea contains a low number of genes and short non-coding sequences.</title>
        <authorList>
            <person name="Leushkin E.V."/>
            <person name="Sutormin R.A."/>
            <person name="Nabieva E.R."/>
            <person name="Penin A.A."/>
            <person name="Kondrashov A.S."/>
            <person name="Logacheva M.D."/>
        </authorList>
    </citation>
    <scope>NUCLEOTIDE SEQUENCE [LARGE SCALE GENOMIC DNA]</scope>
</reference>
<feature type="compositionally biased region" description="Polar residues" evidence="1">
    <location>
        <begin position="68"/>
        <end position="117"/>
    </location>
</feature>
<evidence type="ECO:0000313" key="3">
    <source>
        <dbReference type="EMBL" id="EPS57563.1"/>
    </source>
</evidence>